<dbReference type="InterPro" id="IPR050344">
    <property type="entry name" value="Peptidase_M1_aminopeptidases"/>
</dbReference>
<keyword evidence="17" id="KW-1185">Reference proteome</keyword>
<dbReference type="PRINTS" id="PR00756">
    <property type="entry name" value="ALADIPTASE"/>
</dbReference>
<organism evidence="16 17">
    <name type="scientific">Allomyces macrogynus (strain ATCC 38327)</name>
    <name type="common">Allomyces javanicus var. macrogynus</name>
    <dbReference type="NCBI Taxonomy" id="578462"/>
    <lineage>
        <taxon>Eukaryota</taxon>
        <taxon>Fungi</taxon>
        <taxon>Fungi incertae sedis</taxon>
        <taxon>Blastocladiomycota</taxon>
        <taxon>Blastocladiomycetes</taxon>
        <taxon>Blastocladiales</taxon>
        <taxon>Blastocladiaceae</taxon>
        <taxon>Allomyces</taxon>
    </lineage>
</organism>
<evidence type="ECO:0000259" key="13">
    <source>
        <dbReference type="Pfam" id="PF01433"/>
    </source>
</evidence>
<gene>
    <name evidence="16" type="ORF">AMAG_02941</name>
</gene>
<dbReference type="Pfam" id="PF11838">
    <property type="entry name" value="ERAP1_C"/>
    <property type="match status" value="1"/>
</dbReference>
<feature type="domain" description="Aminopeptidase N-like N-terminal" evidence="15">
    <location>
        <begin position="112"/>
        <end position="313"/>
    </location>
</feature>
<dbReference type="OrthoDB" id="10031169at2759"/>
<reference evidence="16 17" key="1">
    <citation type="submission" date="2009-11" db="EMBL/GenBank/DDBJ databases">
        <title>Annotation of Allomyces macrogynus ATCC 38327.</title>
        <authorList>
            <consortium name="The Broad Institute Genome Sequencing Platform"/>
            <person name="Russ C."/>
            <person name="Cuomo C."/>
            <person name="Burger G."/>
            <person name="Gray M.W."/>
            <person name="Holland P.W.H."/>
            <person name="King N."/>
            <person name="Lang F.B.F."/>
            <person name="Roger A.J."/>
            <person name="Ruiz-Trillo I."/>
            <person name="Young S.K."/>
            <person name="Zeng Q."/>
            <person name="Gargeya S."/>
            <person name="Fitzgerald M."/>
            <person name="Haas B."/>
            <person name="Abouelleil A."/>
            <person name="Alvarado L."/>
            <person name="Arachchi H.M."/>
            <person name="Berlin A."/>
            <person name="Chapman S.B."/>
            <person name="Gearin G."/>
            <person name="Goldberg J."/>
            <person name="Griggs A."/>
            <person name="Gujja S."/>
            <person name="Hansen M."/>
            <person name="Heiman D."/>
            <person name="Howarth C."/>
            <person name="Larimer J."/>
            <person name="Lui A."/>
            <person name="MacDonald P.J.P."/>
            <person name="McCowen C."/>
            <person name="Montmayeur A."/>
            <person name="Murphy C."/>
            <person name="Neiman D."/>
            <person name="Pearson M."/>
            <person name="Priest M."/>
            <person name="Roberts A."/>
            <person name="Saif S."/>
            <person name="Shea T."/>
            <person name="Sisk P."/>
            <person name="Stolte C."/>
            <person name="Sykes S."/>
            <person name="Wortman J."/>
            <person name="Nusbaum C."/>
            <person name="Birren B."/>
        </authorList>
    </citation>
    <scope>NUCLEOTIDE SEQUENCE [LARGE SCALE GENOMIC DNA]</scope>
    <source>
        <strain evidence="16 17">ATCC 38327</strain>
    </source>
</reference>
<feature type="domain" description="Peptidase M1 membrane alanine aminopeptidase" evidence="13">
    <location>
        <begin position="348"/>
        <end position="565"/>
    </location>
</feature>
<dbReference type="GO" id="GO:0005737">
    <property type="term" value="C:cytoplasm"/>
    <property type="evidence" value="ECO:0007669"/>
    <property type="project" value="TreeGrafter"/>
</dbReference>
<dbReference type="InterPro" id="IPR045357">
    <property type="entry name" value="Aminopeptidase_N-like_N"/>
</dbReference>
<feature type="site" description="Transition state stabilizer" evidence="10">
    <location>
        <position position="505"/>
    </location>
</feature>
<evidence type="ECO:0000256" key="12">
    <source>
        <dbReference type="SAM" id="Phobius"/>
    </source>
</evidence>
<name>A0A0L0S4A3_ALLM3</name>
<evidence type="ECO:0000256" key="9">
    <source>
        <dbReference type="PIRSR" id="PIRSR634016-3"/>
    </source>
</evidence>
<keyword evidence="12" id="KW-0472">Membrane</keyword>
<evidence type="ECO:0000256" key="1">
    <source>
        <dbReference type="ARBA" id="ARBA00010136"/>
    </source>
</evidence>
<dbReference type="InterPro" id="IPR001930">
    <property type="entry name" value="Peptidase_M1"/>
</dbReference>
<dbReference type="AlphaFoldDB" id="A0A0L0S4A3"/>
<dbReference type="GO" id="GO:0016020">
    <property type="term" value="C:membrane"/>
    <property type="evidence" value="ECO:0007669"/>
    <property type="project" value="TreeGrafter"/>
</dbReference>
<dbReference type="Pfam" id="PF17900">
    <property type="entry name" value="Peptidase_M1_N"/>
    <property type="match status" value="1"/>
</dbReference>
<feature type="binding site" evidence="9">
    <location>
        <position position="423"/>
    </location>
    <ligand>
        <name>Zn(2+)</name>
        <dbReference type="ChEBI" id="CHEBI:29105"/>
        <note>catalytic</note>
    </ligand>
</feature>
<dbReference type="FunFam" id="2.60.40.1730:FF:000013">
    <property type="entry name" value="Aminopeptidase"/>
    <property type="match status" value="1"/>
</dbReference>
<evidence type="ECO:0008006" key="18">
    <source>
        <dbReference type="Google" id="ProtNLM"/>
    </source>
</evidence>
<dbReference type="SUPFAM" id="SSF63737">
    <property type="entry name" value="Leukotriene A4 hydrolase N-terminal domain"/>
    <property type="match status" value="1"/>
</dbReference>
<protein>
    <recommendedName>
        <fullName evidence="18">Aminopeptidase</fullName>
    </recommendedName>
</protein>
<feature type="active site" description="Proton acceptor" evidence="8">
    <location>
        <position position="420"/>
    </location>
</feature>
<evidence type="ECO:0000256" key="7">
    <source>
        <dbReference type="ARBA" id="ARBA00023049"/>
    </source>
</evidence>
<keyword evidence="12" id="KW-1133">Transmembrane helix</keyword>
<evidence type="ECO:0000259" key="14">
    <source>
        <dbReference type="Pfam" id="PF11838"/>
    </source>
</evidence>
<dbReference type="InterPro" id="IPR024571">
    <property type="entry name" value="ERAP1-like_C_dom"/>
</dbReference>
<evidence type="ECO:0000256" key="6">
    <source>
        <dbReference type="ARBA" id="ARBA00022833"/>
    </source>
</evidence>
<evidence type="ECO:0000256" key="8">
    <source>
        <dbReference type="PIRSR" id="PIRSR634016-1"/>
    </source>
</evidence>
<dbReference type="Proteomes" id="UP000054350">
    <property type="component" value="Unassembled WGS sequence"/>
</dbReference>
<reference evidence="17" key="2">
    <citation type="submission" date="2009-11" db="EMBL/GenBank/DDBJ databases">
        <title>The Genome Sequence of Allomyces macrogynus strain ATCC 38327.</title>
        <authorList>
            <consortium name="The Broad Institute Genome Sequencing Platform"/>
            <person name="Russ C."/>
            <person name="Cuomo C."/>
            <person name="Shea T."/>
            <person name="Young S.K."/>
            <person name="Zeng Q."/>
            <person name="Koehrsen M."/>
            <person name="Haas B."/>
            <person name="Borodovsky M."/>
            <person name="Guigo R."/>
            <person name="Alvarado L."/>
            <person name="Berlin A."/>
            <person name="Borenstein D."/>
            <person name="Chen Z."/>
            <person name="Engels R."/>
            <person name="Freedman E."/>
            <person name="Gellesch M."/>
            <person name="Goldberg J."/>
            <person name="Griggs A."/>
            <person name="Gujja S."/>
            <person name="Heiman D."/>
            <person name="Hepburn T."/>
            <person name="Howarth C."/>
            <person name="Jen D."/>
            <person name="Larson L."/>
            <person name="Lewis B."/>
            <person name="Mehta T."/>
            <person name="Park D."/>
            <person name="Pearson M."/>
            <person name="Roberts A."/>
            <person name="Saif S."/>
            <person name="Shenoy N."/>
            <person name="Sisk P."/>
            <person name="Stolte C."/>
            <person name="Sykes S."/>
            <person name="Walk T."/>
            <person name="White J."/>
            <person name="Yandava C."/>
            <person name="Burger G."/>
            <person name="Gray M.W."/>
            <person name="Holland P.W.H."/>
            <person name="King N."/>
            <person name="Lang F.B.F."/>
            <person name="Roger A.J."/>
            <person name="Ruiz-Trillo I."/>
            <person name="Lander E."/>
            <person name="Nusbaum C."/>
        </authorList>
    </citation>
    <scope>NUCLEOTIDE SEQUENCE [LARGE SCALE GENOMIC DNA]</scope>
    <source>
        <strain evidence="17">ATCC 38327</strain>
    </source>
</reference>
<evidence type="ECO:0000256" key="10">
    <source>
        <dbReference type="PIRSR" id="PIRSR634016-4"/>
    </source>
</evidence>
<dbReference type="PANTHER" id="PTHR11533">
    <property type="entry name" value="PROTEASE M1 ZINC METALLOPROTEASE"/>
    <property type="match status" value="1"/>
</dbReference>
<dbReference type="InterPro" id="IPR034016">
    <property type="entry name" value="M1_APN-typ"/>
</dbReference>
<keyword evidence="4 9" id="KW-0479">Metal-binding</keyword>
<dbReference type="Gene3D" id="1.25.50.20">
    <property type="match status" value="1"/>
</dbReference>
<comment type="cofactor">
    <cofactor evidence="9">
        <name>Zn(2+)</name>
        <dbReference type="ChEBI" id="CHEBI:29105"/>
    </cofactor>
    <text evidence="9">Binds 1 zinc ion per subunit.</text>
</comment>
<dbReference type="GO" id="GO:0006508">
    <property type="term" value="P:proteolysis"/>
    <property type="evidence" value="ECO:0007669"/>
    <property type="project" value="UniProtKB-KW"/>
</dbReference>
<proteinExistence type="inferred from homology"/>
<feature type="binding site" evidence="9">
    <location>
        <position position="419"/>
    </location>
    <ligand>
        <name>Zn(2+)</name>
        <dbReference type="ChEBI" id="CHEBI:29105"/>
        <note>catalytic</note>
    </ligand>
</feature>
<dbReference type="GO" id="GO:0008270">
    <property type="term" value="F:zinc ion binding"/>
    <property type="evidence" value="ECO:0007669"/>
    <property type="project" value="InterPro"/>
</dbReference>
<dbReference type="Gene3D" id="1.10.390.10">
    <property type="entry name" value="Neutral Protease Domain 2"/>
    <property type="match status" value="1"/>
</dbReference>
<dbReference type="Gene3D" id="2.60.40.1910">
    <property type="match status" value="1"/>
</dbReference>
<dbReference type="eggNOG" id="KOG1046">
    <property type="taxonomic scope" value="Eukaryota"/>
</dbReference>
<dbReference type="STRING" id="578462.A0A0L0S4A3"/>
<evidence type="ECO:0000256" key="2">
    <source>
        <dbReference type="ARBA" id="ARBA00022438"/>
    </source>
</evidence>
<dbReference type="OMA" id="GGWDEMT"/>
<keyword evidence="5" id="KW-0378">Hydrolase</keyword>
<dbReference type="InterPro" id="IPR042097">
    <property type="entry name" value="Aminopeptidase_N-like_N_sf"/>
</dbReference>
<dbReference type="CDD" id="cd09601">
    <property type="entry name" value="M1_APN-Q_like"/>
    <property type="match status" value="1"/>
</dbReference>
<dbReference type="PANTHER" id="PTHR11533:SF299">
    <property type="entry name" value="AMINOPEPTIDASE"/>
    <property type="match status" value="1"/>
</dbReference>
<evidence type="ECO:0000256" key="3">
    <source>
        <dbReference type="ARBA" id="ARBA00022670"/>
    </source>
</evidence>
<comment type="similarity">
    <text evidence="1">Belongs to the peptidase M1 family.</text>
</comment>
<dbReference type="Gene3D" id="2.60.40.1730">
    <property type="entry name" value="tricorn interacting facor f3 domain"/>
    <property type="match status" value="1"/>
</dbReference>
<evidence type="ECO:0000256" key="11">
    <source>
        <dbReference type="SAM" id="MobiDB-lite"/>
    </source>
</evidence>
<evidence type="ECO:0000259" key="15">
    <source>
        <dbReference type="Pfam" id="PF17900"/>
    </source>
</evidence>
<dbReference type="InterPro" id="IPR014782">
    <property type="entry name" value="Peptidase_M1_dom"/>
</dbReference>
<evidence type="ECO:0000256" key="4">
    <source>
        <dbReference type="ARBA" id="ARBA00022723"/>
    </source>
</evidence>
<keyword evidence="12" id="KW-0812">Transmembrane</keyword>
<feature type="transmembrane region" description="Helical" evidence="12">
    <location>
        <begin position="46"/>
        <end position="72"/>
    </location>
</feature>
<dbReference type="VEuPathDB" id="FungiDB:AMAG_02941"/>
<evidence type="ECO:0000313" key="16">
    <source>
        <dbReference type="EMBL" id="KNE57199.1"/>
    </source>
</evidence>
<feature type="domain" description="ERAP1-like C-terminal" evidence="14">
    <location>
        <begin position="657"/>
        <end position="988"/>
    </location>
</feature>
<dbReference type="GO" id="GO:0043171">
    <property type="term" value="P:peptide catabolic process"/>
    <property type="evidence" value="ECO:0007669"/>
    <property type="project" value="TreeGrafter"/>
</dbReference>
<dbReference type="EMBL" id="GG745331">
    <property type="protein sequence ID" value="KNE57199.1"/>
    <property type="molecule type" value="Genomic_DNA"/>
</dbReference>
<keyword evidence="3" id="KW-0645">Protease</keyword>
<feature type="binding site" evidence="9">
    <location>
        <position position="442"/>
    </location>
    <ligand>
        <name>Zn(2+)</name>
        <dbReference type="ChEBI" id="CHEBI:29105"/>
        <note>catalytic</note>
    </ligand>
</feature>
<accession>A0A0L0S4A3</accession>
<dbReference type="FunFam" id="1.10.390.10:FF:000006">
    <property type="entry name" value="Puromycin-sensitive aminopeptidase"/>
    <property type="match status" value="1"/>
</dbReference>
<dbReference type="InterPro" id="IPR027268">
    <property type="entry name" value="Peptidase_M4/M1_CTD_sf"/>
</dbReference>
<evidence type="ECO:0000256" key="5">
    <source>
        <dbReference type="ARBA" id="ARBA00022801"/>
    </source>
</evidence>
<dbReference type="GO" id="GO:0070006">
    <property type="term" value="F:metalloaminopeptidase activity"/>
    <property type="evidence" value="ECO:0007669"/>
    <property type="project" value="TreeGrafter"/>
</dbReference>
<dbReference type="Pfam" id="PF01433">
    <property type="entry name" value="Peptidase_M1"/>
    <property type="match status" value="1"/>
</dbReference>
<dbReference type="GO" id="GO:0005615">
    <property type="term" value="C:extracellular space"/>
    <property type="evidence" value="ECO:0007669"/>
    <property type="project" value="TreeGrafter"/>
</dbReference>
<keyword evidence="7" id="KW-0482">Metalloprotease</keyword>
<keyword evidence="6 9" id="KW-0862">Zinc</keyword>
<evidence type="ECO:0000313" key="17">
    <source>
        <dbReference type="Proteomes" id="UP000054350"/>
    </source>
</evidence>
<feature type="region of interest" description="Disordered" evidence="11">
    <location>
        <begin position="1"/>
        <end position="29"/>
    </location>
</feature>
<dbReference type="SUPFAM" id="SSF55486">
    <property type="entry name" value="Metalloproteases ('zincins'), catalytic domain"/>
    <property type="match status" value="1"/>
</dbReference>
<keyword evidence="2" id="KW-0031">Aminopeptidase</keyword>
<sequence length="1018" mass="111751">MSTPATYGDYRSVPDRDVEDGAVDHNHDDLAPPTRWERIRDTTMHIVNVLFIPLLVVLSVVIIVTLAILLAVRPHTGAPGTTPTHPGAPITIPPGAHGGKWDQVKLPEFIRPIHYDLDFATLIDGEFNSTFEGHVVIRLNVTQATDFVVVHAVDLNLTDVTIADSTKADQPALAPIRHEIHTGKQYHVFVFPETLAPADTYLLRVPYAGTLTRDLRGYYLAKYADPETGDAKWLATTQFEPTDARRAFPCFDQPDHKATFAITMHTQPQFHALSNMKLVETDMSIPNEDQDFTKNPRAKSYKFAPTPKMSTYLIAFIVSDFEPTGATTKRGVSVAVWTQPGQAKMGTYAAKAAAEILDFYEELLQIEYPLPKLDLIAVPDFAAGAMENWGLVTYRDTALLIGPSSAPNNRQRVATVIAHELAHQWFGNLVTMKWWDDLWLNEGFATFMEFLGANATEPTFELDAQFYRSEQVRAQLADASVHTHPIHANVADPAEIETLFDAISYAKGGSILRMVQHHLESNGHSFFAGVTKYLRAHAYGNAESKDLWTALSTPEIDVNALVAAWIHEPGYPIVTVEQVNATHLKLSQERFLNYGADKPKEHVNWQIPFSFAVYSNRTGTPEPLGHEHTVLLTEAETIVALEGAALAPLAKKEHRVIKPNLGQYGLYRFAIPEAMTETAAEWLVQDPAFLAPLDRAGLIEDSLAAVVAGRTETLAAALNLFQFLAAEETYPVWGAAMSRLSGIHGLIRLDPELVAYRQVVTRLLDAAVERIGWTETNEDERTWHVRALLRTELLGFASSIGHEPTIAMAQSLFKKMEKHVPVDAGLDVITKKLKIAPALVPVVVKTAVRTGGDNEYLAVEARFRAAKLIGDALVFMTALSTAQAPHLVTRSTALALSPVVRGQDKPSSLSQTGNSAVSSTLVLDYVLEHWTTFLDQVGQGGAFSSAAGFWEVIAANAYSSAARDRIATVAKDLTPMFQQAITKGLESATAAAKWREAYAPQVVAWAHARIGEAAVAAE</sequence>
<dbReference type="GO" id="GO:0042277">
    <property type="term" value="F:peptide binding"/>
    <property type="evidence" value="ECO:0007669"/>
    <property type="project" value="TreeGrafter"/>
</dbReference>